<dbReference type="CDD" id="cd08507">
    <property type="entry name" value="PBP2_SgrR_like"/>
    <property type="match status" value="1"/>
</dbReference>
<evidence type="ECO:0000313" key="9">
    <source>
        <dbReference type="Proteomes" id="UP000774958"/>
    </source>
</evidence>
<evidence type="ECO:0000259" key="7">
    <source>
        <dbReference type="Pfam" id="PF12793"/>
    </source>
</evidence>
<dbReference type="InterPro" id="IPR023767">
    <property type="entry name" value="Tscrpt_reg_SgrR"/>
</dbReference>
<accession>A0ABS7VAZ0</accession>
<keyword evidence="3" id="KW-0238">DNA-binding</keyword>
<dbReference type="SUPFAM" id="SSF46785">
    <property type="entry name" value="Winged helix' DNA-binding domain"/>
    <property type="match status" value="1"/>
</dbReference>
<protein>
    <submittedName>
        <fullName evidence="8">HTH-type transcriptional regulator SgrR</fullName>
    </submittedName>
</protein>
<dbReference type="RefSeq" id="WP_224162793.1">
    <property type="nucleotide sequence ID" value="NZ_JAIRBT010000011.1"/>
</dbReference>
<reference evidence="8 9" key="1">
    <citation type="submission" date="2021-09" db="EMBL/GenBank/DDBJ databases">
        <title>Aeromonas schubertii isolated from Asian sea bass.</title>
        <authorList>
            <person name="Pinpimai K."/>
        </authorList>
    </citation>
    <scope>NUCLEOTIDE SEQUENCE [LARGE SCALE GENOMIC DNA]</scope>
    <source>
        <strain evidence="8 9">CHULA2021a</strain>
    </source>
</reference>
<dbReference type="PANTHER" id="PTHR30290">
    <property type="entry name" value="PERIPLASMIC BINDING COMPONENT OF ABC TRANSPORTER"/>
    <property type="match status" value="1"/>
</dbReference>
<dbReference type="NCBIfam" id="NF010149">
    <property type="entry name" value="PRK13626.1"/>
    <property type="match status" value="1"/>
</dbReference>
<name>A0ABS7VAZ0_9GAMM</name>
<dbReference type="EMBL" id="JAIRBT010000011">
    <property type="protein sequence ID" value="MBZ6066566.1"/>
    <property type="molecule type" value="Genomic_DNA"/>
</dbReference>
<keyword evidence="4" id="KW-0010">Activator</keyword>
<dbReference type="InterPro" id="IPR000914">
    <property type="entry name" value="SBP_5_dom"/>
</dbReference>
<feature type="domain" description="Solute-binding protein family 5" evidence="6">
    <location>
        <begin position="165"/>
        <end position="307"/>
    </location>
</feature>
<keyword evidence="9" id="KW-1185">Reference proteome</keyword>
<feature type="domain" description="Transcriptional regulator SgrR N-terminal HTH" evidence="7">
    <location>
        <begin position="5"/>
        <end position="108"/>
    </location>
</feature>
<keyword evidence="5" id="KW-0804">Transcription</keyword>
<dbReference type="Gene3D" id="3.40.190.10">
    <property type="entry name" value="Periplasmic binding protein-like II"/>
    <property type="match status" value="1"/>
</dbReference>
<dbReference type="Pfam" id="PF00496">
    <property type="entry name" value="SBP_bac_5"/>
    <property type="match status" value="1"/>
</dbReference>
<comment type="caution">
    <text evidence="8">The sequence shown here is derived from an EMBL/GenBank/DDBJ whole genome shotgun (WGS) entry which is preliminary data.</text>
</comment>
<dbReference type="InterPro" id="IPR036390">
    <property type="entry name" value="WH_DNA-bd_sf"/>
</dbReference>
<keyword evidence="2" id="KW-0805">Transcription regulation</keyword>
<keyword evidence="1" id="KW-0678">Repressor</keyword>
<evidence type="ECO:0000256" key="1">
    <source>
        <dbReference type="ARBA" id="ARBA00022491"/>
    </source>
</evidence>
<proteinExistence type="predicted"/>
<dbReference type="InterPro" id="IPR025370">
    <property type="entry name" value="SgrR_HTH_N"/>
</dbReference>
<evidence type="ECO:0000259" key="6">
    <source>
        <dbReference type="Pfam" id="PF00496"/>
    </source>
</evidence>
<organism evidence="8 9">
    <name type="scientific">Aeromonas schubertii</name>
    <dbReference type="NCBI Taxonomy" id="652"/>
    <lineage>
        <taxon>Bacteria</taxon>
        <taxon>Pseudomonadati</taxon>
        <taxon>Pseudomonadota</taxon>
        <taxon>Gammaproteobacteria</taxon>
        <taxon>Aeromonadales</taxon>
        <taxon>Aeromonadaceae</taxon>
        <taxon>Aeromonas</taxon>
    </lineage>
</organism>
<dbReference type="Proteomes" id="UP000774958">
    <property type="component" value="Unassembled WGS sequence"/>
</dbReference>
<evidence type="ECO:0000256" key="5">
    <source>
        <dbReference type="ARBA" id="ARBA00023163"/>
    </source>
</evidence>
<sequence>MPSERLYQHFERLVRQLSSLDSELTLGEVAELLCCTSRNARLLLQRMQEQGWLSWQASAGRGRRARLTLLDSPVMLQSRRLEALVKQGRLEQALQLVDGQVERLLPYLVGGSGTLTSEGQQILRVPYYRPLPNLLPHLPLRRSEIHLVRQIFNGLLRRNEENGEIESDLAHHWVMLSPLHWRFYLRPMVRFHHGGLLQAEDVCLSLGRLKSRPLFAHMERVEAVSPRVVDIVLSTPDPWLPHLLCEPAALILPGDWQERADMALYPVGSGPYRVVTNDSQRLRLAAFDDYFGLRALLDEVDIWMLPPLAERLTCQLQLAVEHRDSGQARAASALEAGCYFMLADQRSPRMADGGLRSWLAHCLNPVRLLGGLPAELHEVLAPARGLLPRWRDVPLSSAPLNAALPHRLVLAYFSQHLEFAALAAVMGSRLEQEGIELVVREVDYHTWARGDWEGVDLWLGTVNLEQASDYAVYAWLQELPLLRAVWRDESSFWQGLTLWRDGLHEMGVREEVARLQRRALFMPLFHHWLELENRSGVNGVRMTALGWFDFRNAWIAPQAE</sequence>
<evidence type="ECO:0000313" key="8">
    <source>
        <dbReference type="EMBL" id="MBZ6066566.1"/>
    </source>
</evidence>
<dbReference type="Pfam" id="PF12793">
    <property type="entry name" value="SgrR_N"/>
    <property type="match status" value="1"/>
</dbReference>
<dbReference type="InterPro" id="IPR039424">
    <property type="entry name" value="SBP_5"/>
</dbReference>
<evidence type="ECO:0000256" key="2">
    <source>
        <dbReference type="ARBA" id="ARBA00023015"/>
    </source>
</evidence>
<gene>
    <name evidence="8" type="primary">sgrR</name>
    <name evidence="8" type="ORF">LA374_10155</name>
</gene>
<evidence type="ECO:0000256" key="3">
    <source>
        <dbReference type="ARBA" id="ARBA00023125"/>
    </source>
</evidence>
<evidence type="ECO:0000256" key="4">
    <source>
        <dbReference type="ARBA" id="ARBA00023159"/>
    </source>
</evidence>
<dbReference type="SUPFAM" id="SSF53850">
    <property type="entry name" value="Periplasmic binding protein-like II"/>
    <property type="match status" value="1"/>
</dbReference>
<dbReference type="PANTHER" id="PTHR30290:SF72">
    <property type="entry name" value="HTH-TYPE TRANSCRIPTIONAL REGULATOR SGRR"/>
    <property type="match status" value="1"/>
</dbReference>